<gene>
    <name evidence="1" type="ORF">RBSH_06088</name>
</gene>
<comment type="caution">
    <text evidence="1">The sequence shown here is derived from an EMBL/GenBank/DDBJ whole genome shotgun (WGS) entry which is preliminary data.</text>
</comment>
<accession>K5C746</accession>
<proteinExistence type="predicted"/>
<dbReference type="PATRIC" id="fig|993517.3.peg.6595"/>
<dbReference type="Proteomes" id="UP000007993">
    <property type="component" value="Unassembled WGS sequence"/>
</dbReference>
<evidence type="ECO:0000313" key="2">
    <source>
        <dbReference type="Proteomes" id="UP000007993"/>
    </source>
</evidence>
<reference evidence="1 2" key="1">
    <citation type="journal article" date="2013" name="Mar. Genomics">
        <title>Expression of sulfatases in Rhodopirellula baltica and the diversity of sulfatases in the genus Rhodopirellula.</title>
        <authorList>
            <person name="Wegner C.E."/>
            <person name="Richter-Heitmann T."/>
            <person name="Klindworth A."/>
            <person name="Klockow C."/>
            <person name="Richter M."/>
            <person name="Achstetter T."/>
            <person name="Glockner F.O."/>
            <person name="Harder J."/>
        </authorList>
    </citation>
    <scope>NUCLEOTIDE SEQUENCE [LARGE SCALE GENOMIC DNA]</scope>
    <source>
        <strain evidence="1 2">SH28</strain>
    </source>
</reference>
<evidence type="ECO:0000313" key="1">
    <source>
        <dbReference type="EMBL" id="EKJ98629.1"/>
    </source>
</evidence>
<protein>
    <submittedName>
        <fullName evidence="1">Uncharacterized protein</fullName>
    </submittedName>
</protein>
<organism evidence="1 2">
    <name type="scientific">Rhodopirellula baltica SH28</name>
    <dbReference type="NCBI Taxonomy" id="993517"/>
    <lineage>
        <taxon>Bacteria</taxon>
        <taxon>Pseudomonadati</taxon>
        <taxon>Planctomycetota</taxon>
        <taxon>Planctomycetia</taxon>
        <taxon>Pirellulales</taxon>
        <taxon>Pirellulaceae</taxon>
        <taxon>Rhodopirellula</taxon>
    </lineage>
</organism>
<dbReference type="EMBL" id="AMCW01000174">
    <property type="protein sequence ID" value="EKJ98629.1"/>
    <property type="molecule type" value="Genomic_DNA"/>
</dbReference>
<sequence>MIGLRSHTEKSIRSDNWFLNSMSEFPDRPSWWICNRKRQVFQPTHSIPMRPSHCPKPMRRSSREAAALAKRTTQALPAKLALEALFG</sequence>
<dbReference type="AlphaFoldDB" id="K5C746"/>
<name>K5C746_RHOBT</name>